<dbReference type="InterPro" id="IPR036812">
    <property type="entry name" value="NAD(P)_OxRdtase_dom_sf"/>
</dbReference>
<proteinExistence type="predicted"/>
<name>A0A061B449_CYBFA</name>
<keyword evidence="1" id="KW-0560">Oxidoreductase</keyword>
<protein>
    <submittedName>
        <fullName evidence="4">CYFA0S09e03730g1_1</fullName>
    </submittedName>
</protein>
<dbReference type="PANTHER" id="PTHR43827">
    <property type="entry name" value="2,5-DIKETO-D-GLUCONIC ACID REDUCTASE"/>
    <property type="match status" value="1"/>
</dbReference>
<dbReference type="EMBL" id="LK052894">
    <property type="protein sequence ID" value="CDR42444.1"/>
    <property type="molecule type" value="Genomic_DNA"/>
</dbReference>
<evidence type="ECO:0000256" key="2">
    <source>
        <dbReference type="SAM" id="SignalP"/>
    </source>
</evidence>
<dbReference type="FunFam" id="3.20.20.100:FF:000002">
    <property type="entry name" value="2,5-diketo-D-gluconic acid reductase A"/>
    <property type="match status" value="1"/>
</dbReference>
<dbReference type="CDD" id="cd19071">
    <property type="entry name" value="AKR_AKR1-5-like"/>
    <property type="match status" value="1"/>
</dbReference>
<dbReference type="InterPro" id="IPR018170">
    <property type="entry name" value="Aldo/ket_reductase_CS"/>
</dbReference>
<evidence type="ECO:0000259" key="3">
    <source>
        <dbReference type="Pfam" id="PF00248"/>
    </source>
</evidence>
<dbReference type="InterPro" id="IPR020471">
    <property type="entry name" value="AKR"/>
</dbReference>
<dbReference type="PROSITE" id="PS00062">
    <property type="entry name" value="ALDOKETO_REDUCTASE_2"/>
    <property type="match status" value="1"/>
</dbReference>
<dbReference type="SUPFAM" id="SSF51430">
    <property type="entry name" value="NAD(P)-linked oxidoreductase"/>
    <property type="match status" value="1"/>
</dbReference>
<dbReference type="GO" id="GO:0016616">
    <property type="term" value="F:oxidoreductase activity, acting on the CH-OH group of donors, NAD or NADP as acceptor"/>
    <property type="evidence" value="ECO:0007669"/>
    <property type="project" value="UniProtKB-ARBA"/>
</dbReference>
<feature type="signal peptide" evidence="2">
    <location>
        <begin position="1"/>
        <end position="22"/>
    </location>
</feature>
<dbReference type="PhylomeDB" id="A0A061B449"/>
<dbReference type="PRINTS" id="PR00069">
    <property type="entry name" value="ALDKETRDTASE"/>
</dbReference>
<dbReference type="InterPro" id="IPR023210">
    <property type="entry name" value="NADP_OxRdtase_dom"/>
</dbReference>
<dbReference type="VEuPathDB" id="FungiDB:BON22_2717"/>
<evidence type="ECO:0000256" key="1">
    <source>
        <dbReference type="ARBA" id="ARBA00023002"/>
    </source>
</evidence>
<dbReference type="PANTHER" id="PTHR43827:SF13">
    <property type="entry name" value="ALDO_KETO REDUCTASE FAMILY PROTEIN"/>
    <property type="match status" value="1"/>
</dbReference>
<dbReference type="OrthoDB" id="416253at2759"/>
<dbReference type="Pfam" id="PF00248">
    <property type="entry name" value="Aldo_ket_red"/>
    <property type="match status" value="1"/>
</dbReference>
<accession>A0A061B449</accession>
<feature type="chain" id="PRO_5001598598" evidence="2">
    <location>
        <begin position="23"/>
        <end position="346"/>
    </location>
</feature>
<evidence type="ECO:0000313" key="4">
    <source>
        <dbReference type="EMBL" id="CDR42444.1"/>
    </source>
</evidence>
<feature type="domain" description="NADP-dependent oxidoreductase" evidence="3">
    <location>
        <begin position="83"/>
        <end position="329"/>
    </location>
</feature>
<gene>
    <name evidence="4" type="ORF">CYFA0S_09e03730g</name>
</gene>
<dbReference type="Gene3D" id="3.20.20.100">
    <property type="entry name" value="NADP-dependent oxidoreductase domain"/>
    <property type="match status" value="1"/>
</dbReference>
<dbReference type="AlphaFoldDB" id="A0A061B449"/>
<reference evidence="4" key="1">
    <citation type="journal article" date="2014" name="Genome Announc.">
        <title>Genome sequence of the yeast Cyberlindnera fabianii (Hansenula fabianii).</title>
        <authorList>
            <person name="Freel K.C."/>
            <person name="Sarilar V."/>
            <person name="Neuveglise C."/>
            <person name="Devillers H."/>
            <person name="Friedrich A."/>
            <person name="Schacherer J."/>
        </authorList>
    </citation>
    <scope>NUCLEOTIDE SEQUENCE</scope>
    <source>
        <strain evidence="4">YJS4271</strain>
    </source>
</reference>
<sequence length="346" mass="38890">MSLVTGCLRCLRLQLHISGTAAVPVYKNPASSTSIAINLSRNFRSTSKNNFKQTSKMAIQKDSKYTLNSGYDIPITGFGVYQTPPEVTTSIVYEALKTGYRHIDSAHYYNNEKESGEGIAKFLKDFPDVKREDIFLTSKIHSNGQPLSYDQAHAIVQESVDLIKDTAGYYDLYLIHSTYPDKATRENEYKVLQEFVAAGKIKSIGVSNYGVPHLKELLAWDGLKIKPAVNQLELHPWLPRHDIHDFCKAEGIYLEAYSPLTQAKKFDDPELQAVAKKHGKSPADILLAWSYAQGFIPLAKTVTVSRLAPNYTVLDHVKLDDEDLKILDKPESYEVLTWDPTVHPLD</sequence>
<organism evidence="4">
    <name type="scientific">Cyberlindnera fabianii</name>
    <name type="common">Yeast</name>
    <name type="synonym">Hansenula fabianii</name>
    <dbReference type="NCBI Taxonomy" id="36022"/>
    <lineage>
        <taxon>Eukaryota</taxon>
        <taxon>Fungi</taxon>
        <taxon>Dikarya</taxon>
        <taxon>Ascomycota</taxon>
        <taxon>Saccharomycotina</taxon>
        <taxon>Saccharomycetes</taxon>
        <taxon>Phaffomycetales</taxon>
        <taxon>Phaffomycetaceae</taxon>
        <taxon>Cyberlindnera</taxon>
    </lineage>
</organism>
<keyword evidence="2" id="KW-0732">Signal</keyword>